<reference evidence="1 2" key="1">
    <citation type="submission" date="2016-10" db="EMBL/GenBank/DDBJ databases">
        <authorList>
            <person name="de Groot N.N."/>
        </authorList>
    </citation>
    <scope>NUCLEOTIDE SEQUENCE [LARGE SCALE GENOMIC DNA]</scope>
    <source>
        <strain evidence="1 2">LMG 24775</strain>
    </source>
</reference>
<name>A0A1H3U4X3_9BURK</name>
<sequence>MRQADGGRFDAAATTKRGHFFRFDCELPQSRQGKCRPLQVRYPAPLQRGSGN</sequence>
<dbReference type="EMBL" id="FNPE01000037">
    <property type="protein sequence ID" value="SDZ57412.1"/>
    <property type="molecule type" value="Genomic_DNA"/>
</dbReference>
<proteinExistence type="predicted"/>
<evidence type="ECO:0000313" key="1">
    <source>
        <dbReference type="EMBL" id="SDZ57412.1"/>
    </source>
</evidence>
<gene>
    <name evidence="1" type="ORF">SAMN05421547_13733</name>
</gene>
<protein>
    <submittedName>
        <fullName evidence="1">Uncharacterized protein</fullName>
    </submittedName>
</protein>
<accession>A0A1H3U4X3</accession>
<dbReference type="Proteomes" id="UP000183417">
    <property type="component" value="Unassembled WGS sequence"/>
</dbReference>
<dbReference type="AlphaFoldDB" id="A0A1H3U4X3"/>
<organism evidence="1 2">
    <name type="scientific">Delftia lacustris</name>
    <dbReference type="NCBI Taxonomy" id="558537"/>
    <lineage>
        <taxon>Bacteria</taxon>
        <taxon>Pseudomonadati</taxon>
        <taxon>Pseudomonadota</taxon>
        <taxon>Betaproteobacteria</taxon>
        <taxon>Burkholderiales</taxon>
        <taxon>Comamonadaceae</taxon>
        <taxon>Delftia</taxon>
    </lineage>
</organism>
<evidence type="ECO:0000313" key="2">
    <source>
        <dbReference type="Proteomes" id="UP000183417"/>
    </source>
</evidence>